<name>A0AAQ3M3M4_9PEZI</name>
<dbReference type="EMBL" id="CP138584">
    <property type="protein sequence ID" value="WPH00979.1"/>
    <property type="molecule type" value="Genomic_DNA"/>
</dbReference>
<sequence length="219" mass="24032">MKDPRIAHTWCETFVLRLSLQDDNVTALSTNPTTPSHSQLAGTISCLGEVIRSSSRMQLQIQSLSPAETVVLFTPVVLPASTLKTGNDMMDPFEPLGRILGQCHKRIRHVPYVPSIGFTDIHSGFVKQAGAIFAVICQPATGHVDTSLSEQAKFAESVATLLDSSSDPDDKNTPLFLLQFVANENCVNLSSYEHVLRFDVYNVETAKEMARLIFNPMAP</sequence>
<dbReference type="AlphaFoldDB" id="A0AAQ3M3M4"/>
<evidence type="ECO:0000313" key="1">
    <source>
        <dbReference type="EMBL" id="WPH00979.1"/>
    </source>
</evidence>
<protein>
    <submittedName>
        <fullName evidence="1">Uncharacterized protein</fullName>
    </submittedName>
</protein>
<accession>A0AAQ3M3M4</accession>
<keyword evidence="2" id="KW-1185">Reference proteome</keyword>
<dbReference type="Proteomes" id="UP001303373">
    <property type="component" value="Chromosome 5"/>
</dbReference>
<gene>
    <name evidence="1" type="ORF">R9X50_00381300</name>
</gene>
<organism evidence="1 2">
    <name type="scientific">Acrodontium crateriforme</name>
    <dbReference type="NCBI Taxonomy" id="150365"/>
    <lineage>
        <taxon>Eukaryota</taxon>
        <taxon>Fungi</taxon>
        <taxon>Dikarya</taxon>
        <taxon>Ascomycota</taxon>
        <taxon>Pezizomycotina</taxon>
        <taxon>Dothideomycetes</taxon>
        <taxon>Dothideomycetidae</taxon>
        <taxon>Mycosphaerellales</taxon>
        <taxon>Teratosphaeriaceae</taxon>
        <taxon>Acrodontium</taxon>
    </lineage>
</organism>
<proteinExistence type="predicted"/>
<reference evidence="1 2" key="1">
    <citation type="submission" date="2023-11" db="EMBL/GenBank/DDBJ databases">
        <title>An acidophilic fungus is an integral part of prey digestion in a carnivorous sundew plant.</title>
        <authorList>
            <person name="Tsai I.J."/>
        </authorList>
    </citation>
    <scope>NUCLEOTIDE SEQUENCE [LARGE SCALE GENOMIC DNA]</scope>
    <source>
        <strain evidence="1">169a</strain>
    </source>
</reference>
<evidence type="ECO:0000313" key="2">
    <source>
        <dbReference type="Proteomes" id="UP001303373"/>
    </source>
</evidence>